<feature type="repeat" description="ANK" evidence="3">
    <location>
        <begin position="142"/>
        <end position="174"/>
    </location>
</feature>
<keyword evidence="1" id="KW-0677">Repeat</keyword>
<evidence type="ECO:0000256" key="2">
    <source>
        <dbReference type="ARBA" id="ARBA00023043"/>
    </source>
</evidence>
<feature type="repeat" description="ANK" evidence="3">
    <location>
        <begin position="569"/>
        <end position="601"/>
    </location>
</feature>
<accession>A0A9Q0R6P1</accession>
<dbReference type="InterPro" id="IPR051165">
    <property type="entry name" value="Multifunctional_ANK_Repeat"/>
</dbReference>
<dbReference type="PANTHER" id="PTHR24123:SF141">
    <property type="entry name" value="ANKYRIN 2, ISOFORM U"/>
    <property type="match status" value="1"/>
</dbReference>
<dbReference type="PROSITE" id="PS50088">
    <property type="entry name" value="ANK_REPEAT"/>
    <property type="match status" value="12"/>
</dbReference>
<feature type="compositionally biased region" description="Acidic residues" evidence="4">
    <location>
        <begin position="41"/>
        <end position="50"/>
    </location>
</feature>
<dbReference type="EMBL" id="JAPDFW010000107">
    <property type="protein sequence ID" value="KAJ5069204.1"/>
    <property type="molecule type" value="Genomic_DNA"/>
</dbReference>
<dbReference type="OrthoDB" id="341259at2759"/>
<dbReference type="SUPFAM" id="SSF48403">
    <property type="entry name" value="Ankyrin repeat"/>
    <property type="match status" value="2"/>
</dbReference>
<evidence type="ECO:0000313" key="6">
    <source>
        <dbReference type="Proteomes" id="UP001149090"/>
    </source>
</evidence>
<evidence type="ECO:0000256" key="1">
    <source>
        <dbReference type="ARBA" id="ARBA00022737"/>
    </source>
</evidence>
<reference evidence="5" key="1">
    <citation type="submission" date="2022-10" db="EMBL/GenBank/DDBJ databases">
        <title>Novel sulphate-reducing endosymbionts in the free-living metamonad Anaeramoeba.</title>
        <authorList>
            <person name="Jerlstrom-Hultqvist J."/>
            <person name="Cepicka I."/>
            <person name="Gallot-Lavallee L."/>
            <person name="Salas-Leiva D."/>
            <person name="Curtis B.A."/>
            <person name="Zahonova K."/>
            <person name="Pipaliya S."/>
            <person name="Dacks J."/>
            <person name="Roger A.J."/>
        </authorList>
    </citation>
    <scope>NUCLEOTIDE SEQUENCE</scope>
    <source>
        <strain evidence="5">BMAN</strain>
    </source>
</reference>
<feature type="repeat" description="ANK" evidence="3">
    <location>
        <begin position="536"/>
        <end position="568"/>
    </location>
</feature>
<feature type="repeat" description="ANK" evidence="3">
    <location>
        <begin position="324"/>
        <end position="353"/>
    </location>
</feature>
<dbReference type="InterPro" id="IPR002110">
    <property type="entry name" value="Ankyrin_rpt"/>
</dbReference>
<feature type="region of interest" description="Disordered" evidence="4">
    <location>
        <begin position="32"/>
        <end position="72"/>
    </location>
</feature>
<feature type="repeat" description="ANK" evidence="3">
    <location>
        <begin position="387"/>
        <end position="419"/>
    </location>
</feature>
<feature type="compositionally biased region" description="Low complexity" evidence="4">
    <location>
        <begin position="51"/>
        <end position="68"/>
    </location>
</feature>
<dbReference type="InterPro" id="IPR036770">
    <property type="entry name" value="Ankyrin_rpt-contain_sf"/>
</dbReference>
<evidence type="ECO:0000313" key="5">
    <source>
        <dbReference type="EMBL" id="KAJ5069204.1"/>
    </source>
</evidence>
<feature type="repeat" description="ANK" evidence="3">
    <location>
        <begin position="503"/>
        <end position="535"/>
    </location>
</feature>
<gene>
    <name evidence="5" type="ORF">M0811_11822</name>
</gene>
<keyword evidence="6" id="KW-1185">Reference proteome</keyword>
<protein>
    <submittedName>
        <fullName evidence="5">Uncharacterized protein</fullName>
    </submittedName>
</protein>
<proteinExistence type="predicted"/>
<feature type="repeat" description="ANK" evidence="3">
    <location>
        <begin position="109"/>
        <end position="141"/>
    </location>
</feature>
<feature type="repeat" description="ANK" evidence="3">
    <location>
        <begin position="175"/>
        <end position="211"/>
    </location>
</feature>
<dbReference type="Pfam" id="PF12796">
    <property type="entry name" value="Ank_2"/>
    <property type="match status" value="5"/>
</dbReference>
<feature type="repeat" description="ANK" evidence="3">
    <location>
        <begin position="76"/>
        <end position="108"/>
    </location>
</feature>
<dbReference type="PRINTS" id="PR01415">
    <property type="entry name" value="ANKYRIN"/>
</dbReference>
<comment type="caution">
    <text evidence="5">The sequence shown here is derived from an EMBL/GenBank/DDBJ whole genome shotgun (WGS) entry which is preliminary data.</text>
</comment>
<dbReference type="SMART" id="SM00248">
    <property type="entry name" value="ANK"/>
    <property type="match status" value="14"/>
</dbReference>
<evidence type="ECO:0000256" key="4">
    <source>
        <dbReference type="SAM" id="MobiDB-lite"/>
    </source>
</evidence>
<organism evidence="5 6">
    <name type="scientific">Anaeramoeba ignava</name>
    <name type="common">Anaerobic marine amoeba</name>
    <dbReference type="NCBI Taxonomy" id="1746090"/>
    <lineage>
        <taxon>Eukaryota</taxon>
        <taxon>Metamonada</taxon>
        <taxon>Anaeramoebidae</taxon>
        <taxon>Anaeramoeba</taxon>
    </lineage>
</organism>
<name>A0A9Q0R6P1_ANAIG</name>
<dbReference type="Gene3D" id="1.25.40.20">
    <property type="entry name" value="Ankyrin repeat-containing domain"/>
    <property type="match status" value="5"/>
</dbReference>
<feature type="repeat" description="ANK" evidence="3">
    <location>
        <begin position="212"/>
        <end position="244"/>
    </location>
</feature>
<evidence type="ECO:0000256" key="3">
    <source>
        <dbReference type="PROSITE-ProRule" id="PRU00023"/>
    </source>
</evidence>
<dbReference type="PROSITE" id="PS50297">
    <property type="entry name" value="ANK_REP_REGION"/>
    <property type="match status" value="10"/>
</dbReference>
<sequence>MTELLSYLKEGKLKEIQNYFKKNPKEINEAITLEENKQKEEDEIELESDNENNNNNNNNDNNDNQNDNQIPNVLESGLNPIQICSQLGHVHLLKPLVDLGADINSKSEYEQTALHLAARNGNTKCVTQLLDLNAEISPVNAFGETPLHISIANSHKAISQELILRKAVLDRMDSNGKTPLTLAASLGQVDVVSRILDSLEDPGSVINEADGNGWNSLHYAVFYKHMNCVEELVKRGADVGEETGNFCQAMHLAAQQGWKEGLGFLIKNKADVNAISVNSLLSLGKVGEDENFENQEVKKLAKKSLKNKQTLGREEEYDPEFISTPLHFACRYGQHEAAEFLISQGANVDQRNKFGAKSMHIAAKYGHVECISVLVRNNANVDDQDFQNYTAIFYAVREGHRNVVEKLISLGTDAKHVDDEQWNLIHLAAFFGHAQIITMLIDLGVDSQAQTARTQTPLHIAANEKNEECVQVLVEALKKQDDQEDPKKDQKNQKHGIDTTTKAGWTALHFAAKAGSLSVVKFLAENGADIHQTTSYQSNAAHLAAQEGHEEVLGYLIDKGCDPNVKNQGQAVALHLAVVGNMLSCVRMLLERGADVNAQDKNGDTPSSSCSYVRHGRLRFIASRSWSKHKAPKHERIVSPPTNENEKEKKKVVIVEEVESTQTGDTLVDEVWGKIHSFDETIQFVKKCAAIKKDSIELSQLLLSLADILDNKANQTADRAEDYHVVYLKVQELMNYSSQTQSVDNTIYPNENDADTNDENMETQKIEMNMDLDPKRSLLHVLLNFGFDMTLYHFISIFNQEWKGIDHNAKQPKVFWFDQNAENKGIIETVKKVCPNVSLLGNLPSDPQVVEDNYKSDLANQARSISTRVICNNTSAQTILPLLRRQWGSNIPVLIYCRRIEVAHELIRKNGFRNVWVTSLDRLCRLFAASTQKPPTPLSLTEFRARGKDKALEIVKILKKSKFLKKFSMEERLYTVLKMAYPVPSSGGLFACTYLFDILLELELNSTRLMSTYPIGKIGNISKIIKALGIAVLNYAIDFDFEMFRFLFQITAEREANRKILWIDVAQKENKMVVRSCKHVSVKVFFPPTKKIDIGVKKNVNVVDLDAAKVFVSKFLDENLGANVFNCRIITNYFNAKEILPYIRNVLKCDLPCLIFCSTKNIKEATTFAQSFRGTWASTHFRNTVKYAKFAL</sequence>
<feature type="repeat" description="ANK" evidence="3">
    <location>
        <begin position="420"/>
        <end position="452"/>
    </location>
</feature>
<feature type="repeat" description="ANK" evidence="3">
    <location>
        <begin position="354"/>
        <end position="386"/>
    </location>
</feature>
<dbReference type="AlphaFoldDB" id="A0A9Q0R6P1"/>
<dbReference type="Proteomes" id="UP001149090">
    <property type="component" value="Unassembled WGS sequence"/>
</dbReference>
<keyword evidence="2 3" id="KW-0040">ANK repeat</keyword>
<dbReference type="PANTHER" id="PTHR24123">
    <property type="entry name" value="ANKYRIN REPEAT-CONTAINING"/>
    <property type="match status" value="1"/>
</dbReference>